<evidence type="ECO:0000313" key="2">
    <source>
        <dbReference type="Proteomes" id="UP000325134"/>
    </source>
</evidence>
<keyword evidence="2" id="KW-1185">Reference proteome</keyword>
<gene>
    <name evidence="1" type="ORF">SAMN05444279_109120</name>
</gene>
<dbReference type="InterPro" id="IPR029069">
    <property type="entry name" value="HotDog_dom_sf"/>
</dbReference>
<proteinExistence type="predicted"/>
<dbReference type="SUPFAM" id="SSF54637">
    <property type="entry name" value="Thioesterase/thiol ester dehydrase-isomerase"/>
    <property type="match status" value="1"/>
</dbReference>
<organism evidence="1 2">
    <name type="scientific">Ruegeria intermedia</name>
    <dbReference type="NCBI Taxonomy" id="996115"/>
    <lineage>
        <taxon>Bacteria</taxon>
        <taxon>Pseudomonadati</taxon>
        <taxon>Pseudomonadota</taxon>
        <taxon>Alphaproteobacteria</taxon>
        <taxon>Rhodobacterales</taxon>
        <taxon>Roseobacteraceae</taxon>
        <taxon>Ruegeria</taxon>
    </lineage>
</organism>
<reference evidence="1 2" key="1">
    <citation type="submission" date="2016-11" db="EMBL/GenBank/DDBJ databases">
        <authorList>
            <person name="Varghese N."/>
            <person name="Submissions S."/>
        </authorList>
    </citation>
    <scope>NUCLEOTIDE SEQUENCE [LARGE SCALE GENOMIC DNA]</scope>
    <source>
        <strain evidence="1 2">DSM 29341</strain>
    </source>
</reference>
<dbReference type="EMBL" id="FQVK01000009">
    <property type="protein sequence ID" value="SHE84112.1"/>
    <property type="molecule type" value="Genomic_DNA"/>
</dbReference>
<name>A0A1M4WSZ6_9RHOB</name>
<dbReference type="GO" id="GO:0016787">
    <property type="term" value="F:hydrolase activity"/>
    <property type="evidence" value="ECO:0007669"/>
    <property type="project" value="UniProtKB-KW"/>
</dbReference>
<dbReference type="Gene3D" id="3.10.129.10">
    <property type="entry name" value="Hotdog Thioesterase"/>
    <property type="match status" value="1"/>
</dbReference>
<protein>
    <submittedName>
        <fullName evidence="1">Acyl-CoA thioester hydrolase</fullName>
    </submittedName>
</protein>
<dbReference type="Pfam" id="PF13279">
    <property type="entry name" value="4HBT_2"/>
    <property type="match status" value="1"/>
</dbReference>
<sequence>MTSQSKPLGGHDGPYPVPVEITGFTVQPDWIDYNGHMNVGYYGVVFDLAFERLLVDHLGLGEPQVAALGQGPYILQSHLHFLREVREGEALVFRFRMLDADHKRGHYFAQMVSAEGGTVCATQEALFMNVSHTTGRSESYPDWAAARLARMVADHAGLEPAPQIGQPIGIRRS</sequence>
<accession>A0A1M4WSZ6</accession>
<dbReference type="AlphaFoldDB" id="A0A1M4WSZ6"/>
<dbReference type="OrthoDB" id="9803287at2"/>
<dbReference type="Proteomes" id="UP000325134">
    <property type="component" value="Unassembled WGS sequence"/>
</dbReference>
<dbReference type="RefSeq" id="WP_149775664.1">
    <property type="nucleotide sequence ID" value="NZ_FQVK01000009.1"/>
</dbReference>
<evidence type="ECO:0000313" key="1">
    <source>
        <dbReference type="EMBL" id="SHE84112.1"/>
    </source>
</evidence>
<dbReference type="CDD" id="cd00586">
    <property type="entry name" value="4HBT"/>
    <property type="match status" value="1"/>
</dbReference>
<keyword evidence="1" id="KW-0378">Hydrolase</keyword>